<keyword evidence="5" id="KW-1185">Reference proteome</keyword>
<dbReference type="RefSeq" id="WP_285456644.1">
    <property type="nucleotide sequence ID" value="NZ_CP127173.1"/>
</dbReference>
<accession>A0ABY8XU56</accession>
<name>A0ABY8XU56_9PSEU</name>
<keyword evidence="2" id="KW-1133">Transmembrane helix</keyword>
<dbReference type="Pfam" id="PF13581">
    <property type="entry name" value="HATPase_c_2"/>
    <property type="match status" value="1"/>
</dbReference>
<dbReference type="Proteomes" id="UP001227101">
    <property type="component" value="Chromosome"/>
</dbReference>
<dbReference type="EMBL" id="CP127173">
    <property type="protein sequence ID" value="WIV59159.1"/>
    <property type="molecule type" value="Genomic_DNA"/>
</dbReference>
<organism evidence="4 5">
    <name type="scientific">Amycolatopsis nalaikhensis</name>
    <dbReference type="NCBI Taxonomy" id="715472"/>
    <lineage>
        <taxon>Bacteria</taxon>
        <taxon>Bacillati</taxon>
        <taxon>Actinomycetota</taxon>
        <taxon>Actinomycetes</taxon>
        <taxon>Pseudonocardiales</taxon>
        <taxon>Pseudonocardiaceae</taxon>
        <taxon>Amycolatopsis</taxon>
    </lineage>
</organism>
<dbReference type="InterPro" id="IPR003594">
    <property type="entry name" value="HATPase_dom"/>
</dbReference>
<feature type="compositionally biased region" description="Low complexity" evidence="1">
    <location>
        <begin position="219"/>
        <end position="233"/>
    </location>
</feature>
<keyword evidence="4" id="KW-0067">ATP-binding</keyword>
<evidence type="ECO:0000313" key="5">
    <source>
        <dbReference type="Proteomes" id="UP001227101"/>
    </source>
</evidence>
<feature type="transmembrane region" description="Helical" evidence="2">
    <location>
        <begin position="125"/>
        <end position="146"/>
    </location>
</feature>
<dbReference type="InterPro" id="IPR036890">
    <property type="entry name" value="HATPase_C_sf"/>
</dbReference>
<evidence type="ECO:0000256" key="2">
    <source>
        <dbReference type="SAM" id="Phobius"/>
    </source>
</evidence>
<dbReference type="Gene3D" id="3.30.565.10">
    <property type="entry name" value="Histidine kinase-like ATPase, C-terminal domain"/>
    <property type="match status" value="1"/>
</dbReference>
<keyword evidence="2" id="KW-0812">Transmembrane</keyword>
<dbReference type="GO" id="GO:0005524">
    <property type="term" value="F:ATP binding"/>
    <property type="evidence" value="ECO:0007669"/>
    <property type="project" value="UniProtKB-KW"/>
</dbReference>
<feature type="transmembrane region" description="Helical" evidence="2">
    <location>
        <begin position="152"/>
        <end position="173"/>
    </location>
</feature>
<evidence type="ECO:0000256" key="1">
    <source>
        <dbReference type="SAM" id="MobiDB-lite"/>
    </source>
</evidence>
<proteinExistence type="predicted"/>
<keyword evidence="2" id="KW-0472">Membrane</keyword>
<reference evidence="4 5" key="1">
    <citation type="submission" date="2023-06" db="EMBL/GenBank/DDBJ databases">
        <authorList>
            <person name="Oyuntsetseg B."/>
            <person name="Kim S.B."/>
        </authorList>
    </citation>
    <scope>NUCLEOTIDE SEQUENCE [LARGE SCALE GENOMIC DNA]</scope>
    <source>
        <strain evidence="4 5">2-2</strain>
    </source>
</reference>
<gene>
    <name evidence="4" type="ORF">QP939_11275</name>
</gene>
<sequence>MASGRPEATQVEDLYLPELTASPQVLERVRRQLAEWAARAGLATGRVHDLVPAVYEAMANVAVHAYAGAPSILHLSARRDDARVTVIVTDRGRVTMTTWKSVGPPSSCHNALSSSDKDGMSNRRWALLATCVVVAGMGAVFAVVQWDVANRVATMASALGAVAAVGIAVWAALPSKRSASNASTVVRAERTGDAVSGGSGIATSGIRVRGQADGSLAARRTGAADATRGGDATSGVVRD</sequence>
<feature type="region of interest" description="Disordered" evidence="1">
    <location>
        <begin position="219"/>
        <end position="239"/>
    </location>
</feature>
<feature type="domain" description="Histidine kinase/HSP90-like ATPase" evidence="3">
    <location>
        <begin position="20"/>
        <end position="97"/>
    </location>
</feature>
<evidence type="ECO:0000313" key="4">
    <source>
        <dbReference type="EMBL" id="WIV59159.1"/>
    </source>
</evidence>
<keyword evidence="4" id="KW-0547">Nucleotide-binding</keyword>
<protein>
    <submittedName>
        <fullName evidence="4">ATP-binding protein</fullName>
    </submittedName>
</protein>
<evidence type="ECO:0000259" key="3">
    <source>
        <dbReference type="Pfam" id="PF13581"/>
    </source>
</evidence>